<keyword evidence="1" id="KW-0614">Plasmid</keyword>
<accession>A0AAP9WP30</accession>
<reference evidence="1" key="1">
    <citation type="submission" date="2019-09" db="EMBL/GenBank/DDBJ databases">
        <title>Comparative Genomics of Leptospira interrogans Reveals Genome Plasticity - A Common Adaptive Strategy for Survival in Various Hosts.</title>
        <authorList>
            <person name="Ramli S.R."/>
            <person name="Bunk B."/>
            <person name="Goris M."/>
            <person name="Bhuju S."/>
            <person name="Jarek M."/>
            <person name="Sproer C."/>
            <person name="Mustakim S."/>
            <person name="Strommenger B."/>
            <person name="Pessler F."/>
        </authorList>
    </citation>
    <scope>NUCLEOTIDE SEQUENCE</scope>
    <source>
        <strain evidence="1">1489</strain>
        <plasmid evidence="1">p1</plasmid>
    </source>
</reference>
<dbReference type="EMBL" id="CP043895">
    <property type="protein sequence ID" value="QOI52966.1"/>
    <property type="molecule type" value="Genomic_DNA"/>
</dbReference>
<gene>
    <name evidence="1" type="ORF">Lepto1489_21465</name>
</gene>
<sequence length="126" mass="14337">MGADSFSKRIGKIKYLILAFQNVQLRKLCERESQALKFLGEPVSSKLRNRLSDLRAAFSVQDLVLGDLIDELGSSENIKIFSIDLGTNYEMVCISNHNPQPLLSPSKIDWQRVFRIKIIKIGQKNE</sequence>
<protein>
    <submittedName>
        <fullName evidence="1">Uncharacterized protein</fullName>
    </submittedName>
</protein>
<geneLocation type="plasmid" evidence="1 2">
    <name>p1</name>
</geneLocation>
<dbReference type="AlphaFoldDB" id="A0AAP9WP30"/>
<evidence type="ECO:0000313" key="2">
    <source>
        <dbReference type="Proteomes" id="UP000663255"/>
    </source>
</evidence>
<name>A0AAP9WP30_LEPIR</name>
<proteinExistence type="predicted"/>
<evidence type="ECO:0000313" key="1">
    <source>
        <dbReference type="EMBL" id="QOI52966.1"/>
    </source>
</evidence>
<organism evidence="1 2">
    <name type="scientific">Leptospira interrogans serovar Bataviae</name>
    <dbReference type="NCBI Taxonomy" id="312175"/>
    <lineage>
        <taxon>Bacteria</taxon>
        <taxon>Pseudomonadati</taxon>
        <taxon>Spirochaetota</taxon>
        <taxon>Spirochaetia</taxon>
        <taxon>Leptospirales</taxon>
        <taxon>Leptospiraceae</taxon>
        <taxon>Leptospira</taxon>
    </lineage>
</organism>
<dbReference type="RefSeq" id="WP_000500559.1">
    <property type="nucleotide sequence ID" value="NZ_CP043895.1"/>
</dbReference>
<dbReference type="Proteomes" id="UP000663255">
    <property type="component" value="Plasmid p1"/>
</dbReference>